<dbReference type="InterPro" id="IPR056572">
    <property type="entry name" value="Zn_ribbon_PaaD"/>
</dbReference>
<comment type="caution">
    <text evidence="3">The sequence shown here is derived from an EMBL/GenBank/DDBJ whole genome shotgun (WGS) entry which is preliminary data.</text>
</comment>
<dbReference type="PANTHER" id="PTHR42831:SF3">
    <property type="entry name" value="1,2-PHENYLACETYL-COA EPOXIDASE, SUBUNIT D-RELATED"/>
    <property type="match status" value="1"/>
</dbReference>
<organism evidence="3 4">
    <name type="scientific">Nocardia tenerifensis</name>
    <dbReference type="NCBI Taxonomy" id="228006"/>
    <lineage>
        <taxon>Bacteria</taxon>
        <taxon>Bacillati</taxon>
        <taxon>Actinomycetota</taxon>
        <taxon>Actinomycetes</taxon>
        <taxon>Mycobacteriales</taxon>
        <taxon>Nocardiaceae</taxon>
        <taxon>Nocardia</taxon>
    </lineage>
</organism>
<dbReference type="NCBIfam" id="TIGR02159">
    <property type="entry name" value="PA_CoA_Oxy4"/>
    <property type="match status" value="1"/>
</dbReference>
<dbReference type="InterPro" id="IPR034904">
    <property type="entry name" value="FSCA_dom_sf"/>
</dbReference>
<reference evidence="3 4" key="1">
    <citation type="submission" date="2018-05" db="EMBL/GenBank/DDBJ databases">
        <title>Genomic Encyclopedia of Type Strains, Phase IV (KMG-IV): sequencing the most valuable type-strain genomes for metagenomic binning, comparative biology and taxonomic classification.</title>
        <authorList>
            <person name="Goeker M."/>
        </authorList>
    </citation>
    <scope>NUCLEOTIDE SEQUENCE [LARGE SCALE GENOMIC DNA]</scope>
    <source>
        <strain evidence="3 4">DSM 44704</strain>
    </source>
</reference>
<dbReference type="Pfam" id="PF23451">
    <property type="entry name" value="Zn_ribbon_PaaD"/>
    <property type="match status" value="1"/>
</dbReference>
<dbReference type="InterPro" id="IPR052339">
    <property type="entry name" value="Fe-S_Maturation_MIP18"/>
</dbReference>
<proteinExistence type="predicted"/>
<dbReference type="AlphaFoldDB" id="A0A318JP14"/>
<dbReference type="Gene3D" id="3.30.300.130">
    <property type="entry name" value="Fe-S cluster assembly (FSCA)"/>
    <property type="match status" value="1"/>
</dbReference>
<evidence type="ECO:0000259" key="1">
    <source>
        <dbReference type="Pfam" id="PF01883"/>
    </source>
</evidence>
<dbReference type="InterPro" id="IPR011883">
    <property type="entry name" value="PaaD-like"/>
</dbReference>
<feature type="domain" description="MIP18 family-like" evidence="1">
    <location>
        <begin position="14"/>
        <end position="69"/>
    </location>
</feature>
<sequence length="168" mass="18318">MTADLCRAREIAASVTDPELPALTLADLGVLRDVTVDESGRVLVTLTPTYSGCPAMATMREDLVRELRAHGYDRVEIRISLTPPWSSDWITAEGRRKLSAAGYSVPGPAPRRATGPIPLTLTATRRAVECPRCTSSNTVRVSEFGASLCKAQYRCADCLEPFDHLKEI</sequence>
<evidence type="ECO:0000313" key="4">
    <source>
        <dbReference type="Proteomes" id="UP000247569"/>
    </source>
</evidence>
<dbReference type="Proteomes" id="UP000247569">
    <property type="component" value="Unassembled WGS sequence"/>
</dbReference>
<feature type="domain" description="PaaD zinc beta ribbon" evidence="2">
    <location>
        <begin position="120"/>
        <end position="166"/>
    </location>
</feature>
<dbReference type="EMBL" id="QJKF01000020">
    <property type="protein sequence ID" value="PXX56364.1"/>
    <property type="molecule type" value="Genomic_DNA"/>
</dbReference>
<evidence type="ECO:0000259" key="2">
    <source>
        <dbReference type="Pfam" id="PF23451"/>
    </source>
</evidence>
<evidence type="ECO:0000313" key="3">
    <source>
        <dbReference type="EMBL" id="PXX56364.1"/>
    </source>
</evidence>
<protein>
    <submittedName>
        <fullName evidence="3">Ring-1,2-phenylacetyl-CoA epoxidase subunit PaaD</fullName>
    </submittedName>
</protein>
<dbReference type="InterPro" id="IPR002744">
    <property type="entry name" value="MIP18-like"/>
</dbReference>
<dbReference type="PANTHER" id="PTHR42831">
    <property type="entry name" value="FE-S PROTEIN MATURATION AUXILIARY FACTOR YITW"/>
    <property type="match status" value="1"/>
</dbReference>
<gene>
    <name evidence="3" type="ORF">DFR70_120105</name>
</gene>
<dbReference type="Pfam" id="PF01883">
    <property type="entry name" value="FeS_assembly_P"/>
    <property type="match status" value="1"/>
</dbReference>
<dbReference type="SUPFAM" id="SSF117916">
    <property type="entry name" value="Fe-S cluster assembly (FSCA) domain-like"/>
    <property type="match status" value="1"/>
</dbReference>
<keyword evidence="4" id="KW-1185">Reference proteome</keyword>
<accession>A0A318JP14</accession>
<name>A0A318JP14_9NOCA</name>